<evidence type="ECO:0000313" key="1">
    <source>
        <dbReference type="EMBL" id="CAG8821418.1"/>
    </source>
</evidence>
<gene>
    <name evidence="1" type="ORF">DERYTH_LOCUS27119</name>
</gene>
<dbReference type="Proteomes" id="UP000789405">
    <property type="component" value="Unassembled WGS sequence"/>
</dbReference>
<feature type="non-terminal residue" evidence="1">
    <location>
        <position position="1"/>
    </location>
</feature>
<accession>A0A9N9KCP7</accession>
<organism evidence="1 2">
    <name type="scientific">Dentiscutata erythropus</name>
    <dbReference type="NCBI Taxonomy" id="1348616"/>
    <lineage>
        <taxon>Eukaryota</taxon>
        <taxon>Fungi</taxon>
        <taxon>Fungi incertae sedis</taxon>
        <taxon>Mucoromycota</taxon>
        <taxon>Glomeromycotina</taxon>
        <taxon>Glomeromycetes</taxon>
        <taxon>Diversisporales</taxon>
        <taxon>Gigasporaceae</taxon>
        <taxon>Dentiscutata</taxon>
    </lineage>
</organism>
<comment type="caution">
    <text evidence="1">The sequence shown here is derived from an EMBL/GenBank/DDBJ whole genome shotgun (WGS) entry which is preliminary data.</text>
</comment>
<feature type="non-terminal residue" evidence="1">
    <location>
        <position position="60"/>
    </location>
</feature>
<dbReference type="EMBL" id="CAJVPY010060692">
    <property type="protein sequence ID" value="CAG8821418.1"/>
    <property type="molecule type" value="Genomic_DNA"/>
</dbReference>
<sequence>IVTNMQPLYVLQNTSFIEFVHALNPYYKLPSDKFIKALIHQSYNYSTECLKNIFATEIKT</sequence>
<name>A0A9N9KCP7_9GLOM</name>
<proteinExistence type="predicted"/>
<evidence type="ECO:0000313" key="2">
    <source>
        <dbReference type="Proteomes" id="UP000789405"/>
    </source>
</evidence>
<dbReference type="OrthoDB" id="2419393at2759"/>
<reference evidence="1" key="1">
    <citation type="submission" date="2021-06" db="EMBL/GenBank/DDBJ databases">
        <authorList>
            <person name="Kallberg Y."/>
            <person name="Tangrot J."/>
            <person name="Rosling A."/>
        </authorList>
    </citation>
    <scope>NUCLEOTIDE SEQUENCE</scope>
    <source>
        <strain evidence="1">MA453B</strain>
    </source>
</reference>
<dbReference type="SUPFAM" id="SSF140996">
    <property type="entry name" value="Hermes dimerisation domain"/>
    <property type="match status" value="1"/>
</dbReference>
<dbReference type="AlphaFoldDB" id="A0A9N9KCP7"/>
<keyword evidence="2" id="KW-1185">Reference proteome</keyword>
<protein>
    <submittedName>
        <fullName evidence="1">24390_t:CDS:1</fullName>
    </submittedName>
</protein>